<feature type="compositionally biased region" description="Polar residues" evidence="1">
    <location>
        <begin position="283"/>
        <end position="304"/>
    </location>
</feature>
<reference evidence="2" key="2">
    <citation type="submission" date="2020-05" db="EMBL/GenBank/DDBJ databases">
        <authorList>
            <person name="Kim H.-S."/>
            <person name="Proctor R.H."/>
            <person name="Brown D.W."/>
        </authorList>
    </citation>
    <scope>NUCLEOTIDE SEQUENCE</scope>
    <source>
        <strain evidence="2">NRRL 22465</strain>
    </source>
</reference>
<organism evidence="2 3">
    <name type="scientific">Fusarium zealandicum</name>
    <dbReference type="NCBI Taxonomy" id="1053134"/>
    <lineage>
        <taxon>Eukaryota</taxon>
        <taxon>Fungi</taxon>
        <taxon>Dikarya</taxon>
        <taxon>Ascomycota</taxon>
        <taxon>Pezizomycotina</taxon>
        <taxon>Sordariomycetes</taxon>
        <taxon>Hypocreomycetidae</taxon>
        <taxon>Hypocreales</taxon>
        <taxon>Nectriaceae</taxon>
        <taxon>Fusarium</taxon>
        <taxon>Fusarium staphyleae species complex</taxon>
    </lineage>
</organism>
<evidence type="ECO:0000313" key="3">
    <source>
        <dbReference type="Proteomes" id="UP000635477"/>
    </source>
</evidence>
<reference evidence="2" key="1">
    <citation type="journal article" date="2020" name="BMC Genomics">
        <title>Correction to: Identification and distribution of gene clusters required for synthesis of sphingolipid metabolism inhibitors in diverse species of the filamentous fungus Fusarium.</title>
        <authorList>
            <person name="Kim H.S."/>
            <person name="Lohmar J.M."/>
            <person name="Busman M."/>
            <person name="Brown D.W."/>
            <person name="Naumann T.A."/>
            <person name="Divon H.H."/>
            <person name="Lysoe E."/>
            <person name="Uhlig S."/>
            <person name="Proctor R.H."/>
        </authorList>
    </citation>
    <scope>NUCLEOTIDE SEQUENCE</scope>
    <source>
        <strain evidence="2">NRRL 22465</strain>
    </source>
</reference>
<keyword evidence="3" id="KW-1185">Reference proteome</keyword>
<accession>A0A8H4U7U4</accession>
<feature type="region of interest" description="Disordered" evidence="1">
    <location>
        <begin position="353"/>
        <end position="383"/>
    </location>
</feature>
<dbReference type="Proteomes" id="UP000635477">
    <property type="component" value="Unassembled WGS sequence"/>
</dbReference>
<evidence type="ECO:0000313" key="2">
    <source>
        <dbReference type="EMBL" id="KAF4971385.1"/>
    </source>
</evidence>
<feature type="compositionally biased region" description="Low complexity" evidence="1">
    <location>
        <begin position="116"/>
        <end position="125"/>
    </location>
</feature>
<feature type="region of interest" description="Disordered" evidence="1">
    <location>
        <begin position="138"/>
        <end position="340"/>
    </location>
</feature>
<feature type="compositionally biased region" description="Basic residues" evidence="1">
    <location>
        <begin position="634"/>
        <end position="654"/>
    </location>
</feature>
<comment type="caution">
    <text evidence="2">The sequence shown here is derived from an EMBL/GenBank/DDBJ whole genome shotgun (WGS) entry which is preliminary data.</text>
</comment>
<dbReference type="OrthoDB" id="4777826at2759"/>
<proteinExistence type="predicted"/>
<feature type="compositionally biased region" description="Acidic residues" evidence="1">
    <location>
        <begin position="305"/>
        <end position="324"/>
    </location>
</feature>
<feature type="region of interest" description="Disordered" evidence="1">
    <location>
        <begin position="625"/>
        <end position="714"/>
    </location>
</feature>
<feature type="region of interest" description="Disordered" evidence="1">
    <location>
        <begin position="60"/>
        <end position="125"/>
    </location>
</feature>
<feature type="compositionally biased region" description="Polar residues" evidence="1">
    <location>
        <begin position="174"/>
        <end position="191"/>
    </location>
</feature>
<sequence>MNSKNWNDRADKDLFFTILSVKNIGVISGGEWTTIGNHMRSLGYGFTNEGCRQHFQGLRRAQNKVEGTGGPNEPTRKVDPTMNPITRRPGPGRGRPRKQPPAPIAGAPGETPANQPLAPAAAGPHTHAPVQAYGVAPHGQAILPQPGPQPGLQPVQQPGSQPLHHPGPQFVHQPGSQPLQQPAHQPMQQPIHQPVPVSASDHLTPTPPLTAADSSNLPPTGAPATFSSPSHGPDLPQNPPHLHPLQHGQPTQDPQHEPPQGLREATDINVTPQPPSVEPNNGPPSGSAESPEQLDQVNELNQLNEDVDADGDADADADGDDDEPEAKRPRLSSPDPSKDVMDDEAVLALAAHNGSTDSFPSDNIETAPLPRPLTTPQHADQTDKKKNIMAPGTDWENAEFLMDLGVALFTACQANKTLNPAVKEAVGDYLKERGYTTSFDAVRILISHLLSLHSHQALGCITTTSLLLLAQHSTSSLALRQRGIMSKRQIMQWDASVHEDILICVFQHLKLSNQEWGEVMVDLQGMGYTFSGGALRYELLLICCLSLSFFLTSTIMSGKVGRGWDATSHEDLLLAFMEEIKPNKAIITSVTEKMRDKGYSYSYDAINQHVQKLRKNRDASGIQNAAVASGTATPRKKAAATGVRKRTPISKKTKAAAAPADEEDAEDAEDEKRKLKVEDEDNGDDITSPSPAKRAKTITPKPEPMDSEPGSGEF</sequence>
<protein>
    <submittedName>
        <fullName evidence="2">Uncharacterized protein</fullName>
    </submittedName>
</protein>
<feature type="compositionally biased region" description="Polar residues" evidence="1">
    <location>
        <begin position="353"/>
        <end position="364"/>
    </location>
</feature>
<dbReference type="AlphaFoldDB" id="A0A8H4U7U4"/>
<evidence type="ECO:0000256" key="1">
    <source>
        <dbReference type="SAM" id="MobiDB-lite"/>
    </source>
</evidence>
<feature type="compositionally biased region" description="Low complexity" evidence="1">
    <location>
        <begin position="152"/>
        <end position="163"/>
    </location>
</feature>
<feature type="compositionally biased region" description="Acidic residues" evidence="1">
    <location>
        <begin position="660"/>
        <end position="669"/>
    </location>
</feature>
<gene>
    <name evidence="2" type="ORF">FZEAL_9867</name>
</gene>
<name>A0A8H4U7U4_9HYPO</name>
<dbReference type="EMBL" id="JABEYC010000972">
    <property type="protein sequence ID" value="KAF4971385.1"/>
    <property type="molecule type" value="Genomic_DNA"/>
</dbReference>